<gene>
    <name evidence="7" type="ORF">DIATSA_LOCUS8176</name>
</gene>
<name>A0A9N9WFA3_9NEOP</name>
<keyword evidence="3" id="KW-0964">Secreted</keyword>
<evidence type="ECO:0000313" key="7">
    <source>
        <dbReference type="EMBL" id="CAG9790510.1"/>
    </source>
</evidence>
<dbReference type="AlphaFoldDB" id="A0A9N9WFA3"/>
<dbReference type="GO" id="GO:0016298">
    <property type="term" value="F:lipase activity"/>
    <property type="evidence" value="ECO:0007669"/>
    <property type="project" value="InterPro"/>
</dbReference>
<dbReference type="EMBL" id="OU893353">
    <property type="protein sequence ID" value="CAG9790510.1"/>
    <property type="molecule type" value="Genomic_DNA"/>
</dbReference>
<evidence type="ECO:0000259" key="6">
    <source>
        <dbReference type="Pfam" id="PF00151"/>
    </source>
</evidence>
<proteinExistence type="inferred from homology"/>
<dbReference type="PANTHER" id="PTHR11610">
    <property type="entry name" value="LIPASE"/>
    <property type="match status" value="1"/>
</dbReference>
<protein>
    <recommendedName>
        <fullName evidence="6">Lipase domain-containing protein</fullName>
    </recommendedName>
</protein>
<comment type="subcellular location">
    <subcellularLocation>
        <location evidence="1">Secreted</location>
    </subcellularLocation>
</comment>
<feature type="domain" description="Lipase" evidence="6">
    <location>
        <begin position="17"/>
        <end position="196"/>
    </location>
</feature>
<organism evidence="7 8">
    <name type="scientific">Diatraea saccharalis</name>
    <name type="common">sugarcane borer</name>
    <dbReference type="NCBI Taxonomy" id="40085"/>
    <lineage>
        <taxon>Eukaryota</taxon>
        <taxon>Metazoa</taxon>
        <taxon>Ecdysozoa</taxon>
        <taxon>Arthropoda</taxon>
        <taxon>Hexapoda</taxon>
        <taxon>Insecta</taxon>
        <taxon>Pterygota</taxon>
        <taxon>Neoptera</taxon>
        <taxon>Endopterygota</taxon>
        <taxon>Lepidoptera</taxon>
        <taxon>Glossata</taxon>
        <taxon>Ditrysia</taxon>
        <taxon>Pyraloidea</taxon>
        <taxon>Crambidae</taxon>
        <taxon>Crambinae</taxon>
        <taxon>Diatraea</taxon>
    </lineage>
</organism>
<reference evidence="7" key="1">
    <citation type="submission" date="2021-12" db="EMBL/GenBank/DDBJ databases">
        <authorList>
            <person name="King R."/>
        </authorList>
    </citation>
    <scope>NUCLEOTIDE SEQUENCE</scope>
</reference>
<reference evidence="7" key="2">
    <citation type="submission" date="2022-10" db="EMBL/GenBank/DDBJ databases">
        <authorList>
            <consortium name="ENA_rothamsted_submissions"/>
            <consortium name="culmorum"/>
            <person name="King R."/>
        </authorList>
    </citation>
    <scope>NUCLEOTIDE SEQUENCE</scope>
</reference>
<keyword evidence="5" id="KW-0732">Signal</keyword>
<dbReference type="InterPro" id="IPR013818">
    <property type="entry name" value="Lipase"/>
</dbReference>
<evidence type="ECO:0000256" key="3">
    <source>
        <dbReference type="ARBA" id="ARBA00022525"/>
    </source>
</evidence>
<dbReference type="PRINTS" id="PR00821">
    <property type="entry name" value="TAGLIPASE"/>
</dbReference>
<dbReference type="GO" id="GO:0016042">
    <property type="term" value="P:lipid catabolic process"/>
    <property type="evidence" value="ECO:0007669"/>
    <property type="project" value="TreeGrafter"/>
</dbReference>
<comment type="similarity">
    <text evidence="2 4">Belongs to the AB hydrolase superfamily. Lipase family.</text>
</comment>
<dbReference type="OrthoDB" id="199913at2759"/>
<evidence type="ECO:0000256" key="1">
    <source>
        <dbReference type="ARBA" id="ARBA00004613"/>
    </source>
</evidence>
<dbReference type="Pfam" id="PF00151">
    <property type="entry name" value="Lipase"/>
    <property type="match status" value="1"/>
</dbReference>
<feature type="chain" id="PRO_5040438800" description="Lipase domain-containing protein" evidence="5">
    <location>
        <begin position="19"/>
        <end position="211"/>
    </location>
</feature>
<dbReference type="Gene3D" id="3.40.50.1820">
    <property type="entry name" value="alpha/beta hydrolase"/>
    <property type="match status" value="1"/>
</dbReference>
<feature type="signal peptide" evidence="5">
    <location>
        <begin position="1"/>
        <end position="18"/>
    </location>
</feature>
<evidence type="ECO:0000256" key="2">
    <source>
        <dbReference type="ARBA" id="ARBA00010701"/>
    </source>
</evidence>
<evidence type="ECO:0000256" key="4">
    <source>
        <dbReference type="RuleBase" id="RU004262"/>
    </source>
</evidence>
<dbReference type="GO" id="GO:0005615">
    <property type="term" value="C:extracellular space"/>
    <property type="evidence" value="ECO:0007669"/>
    <property type="project" value="TreeGrafter"/>
</dbReference>
<accession>A0A9N9WFA3</accession>
<dbReference type="Proteomes" id="UP001153714">
    <property type="component" value="Chromosome 22"/>
</dbReference>
<dbReference type="InterPro" id="IPR000734">
    <property type="entry name" value="TAG_lipase"/>
</dbReference>
<dbReference type="SUPFAM" id="SSF53474">
    <property type="entry name" value="alpha/beta-Hydrolases"/>
    <property type="match status" value="1"/>
</dbReference>
<keyword evidence="8" id="KW-1185">Reference proteome</keyword>
<evidence type="ECO:0000313" key="8">
    <source>
        <dbReference type="Proteomes" id="UP001153714"/>
    </source>
</evidence>
<sequence>MAAILAFVLLVSVLSVSAFLSAENVNIIVVDWSTGAGAINYYTAVANTLTAAQSIARFINWLNEMTGASPTHYHVIGHSLGGHQAGMIGRYVNGKIAYITALEAALPGFVNNADRFRPDDGAYTEVIHTNSGVFGFSTTLGHVDFYPNGGSNMPGCNSSECDHARSYFYMAESLITGGFTGRRCGSFLLATTGNCFLPGTLRMGGLVPKTG</sequence>
<dbReference type="InterPro" id="IPR029058">
    <property type="entry name" value="AB_hydrolase_fold"/>
</dbReference>
<evidence type="ECO:0000256" key="5">
    <source>
        <dbReference type="SAM" id="SignalP"/>
    </source>
</evidence>